<reference evidence="2 3" key="1">
    <citation type="journal article" date="2013" name="Genome Announc.">
        <title>Draft Genome Sequence of Arthrobacter crystallopoietes Strain BAB-32, Revealing Genes for Bioremediation.</title>
        <authorList>
            <person name="Joshi M.N."/>
            <person name="Pandit A.S."/>
            <person name="Sharma A."/>
            <person name="Pandya R.V."/>
            <person name="Desai S.M."/>
            <person name="Saxena A.K."/>
            <person name="Bagatharia S.B."/>
        </authorList>
    </citation>
    <scope>NUCLEOTIDE SEQUENCE [LARGE SCALE GENOMIC DNA]</scope>
    <source>
        <strain evidence="2 3">BAB-32</strain>
    </source>
</reference>
<feature type="domain" description="Fido" evidence="1">
    <location>
        <begin position="6"/>
        <end position="123"/>
    </location>
</feature>
<dbReference type="PANTHER" id="PTHR39426">
    <property type="entry name" value="HOMOLOGY TO DEATH-ON-CURING PROTEIN OF PHAGE P1"/>
    <property type="match status" value="1"/>
</dbReference>
<dbReference type="PANTHER" id="PTHR39426:SF1">
    <property type="entry name" value="HOMOLOGY TO DEATH-ON-CURING PROTEIN OF PHAGE P1"/>
    <property type="match status" value="1"/>
</dbReference>
<proteinExistence type="predicted"/>
<accession>N1UYS6</accession>
<dbReference type="OrthoDB" id="9802752at2"/>
<dbReference type="GO" id="GO:0016301">
    <property type="term" value="F:kinase activity"/>
    <property type="evidence" value="ECO:0007669"/>
    <property type="project" value="InterPro"/>
</dbReference>
<dbReference type="AlphaFoldDB" id="N1UYS6"/>
<name>N1UYS6_9MICC</name>
<evidence type="ECO:0000313" key="2">
    <source>
        <dbReference type="EMBL" id="EMY34205.1"/>
    </source>
</evidence>
<dbReference type="InterPro" id="IPR003812">
    <property type="entry name" value="Fido"/>
</dbReference>
<gene>
    <name evidence="2" type="ORF">D477_010961</name>
</gene>
<dbReference type="Gene3D" id="1.20.120.1870">
    <property type="entry name" value="Fic/DOC protein, Fido domain"/>
    <property type="match status" value="1"/>
</dbReference>
<dbReference type="InterPro" id="IPR006440">
    <property type="entry name" value="Doc"/>
</dbReference>
<dbReference type="Proteomes" id="UP000010729">
    <property type="component" value="Unassembled WGS sequence"/>
</dbReference>
<dbReference type="EMBL" id="ANPE02000127">
    <property type="protein sequence ID" value="EMY34205.1"/>
    <property type="molecule type" value="Genomic_DNA"/>
</dbReference>
<evidence type="ECO:0000313" key="3">
    <source>
        <dbReference type="Proteomes" id="UP000010729"/>
    </source>
</evidence>
<protein>
    <recommendedName>
        <fullName evidence="1">Fido domain-containing protein</fullName>
    </recommendedName>
</protein>
<dbReference type="Pfam" id="PF02661">
    <property type="entry name" value="Fic"/>
    <property type="match status" value="1"/>
</dbReference>
<dbReference type="RefSeq" id="WP_005269023.1">
    <property type="nucleotide sequence ID" value="NZ_ANPE02000127.1"/>
</dbReference>
<sequence length="127" mass="13613">MGPVYLDLESLLALAEELAVPHVRDVGLLSAAANRPQTTLYGEDTYPSMHEKAAVLLESIVRNHQLVDGNKRLAWLAVVVFYGLNSMVIDAPEDPAYDLVIAVATGQVDYKHAAAVLAGWTSDGPAV</sequence>
<dbReference type="InterPro" id="IPR053737">
    <property type="entry name" value="Type_II_TA_Toxin"/>
</dbReference>
<comment type="caution">
    <text evidence="2">The sequence shown here is derived from an EMBL/GenBank/DDBJ whole genome shotgun (WGS) entry which is preliminary data.</text>
</comment>
<dbReference type="PROSITE" id="PS51459">
    <property type="entry name" value="FIDO"/>
    <property type="match status" value="1"/>
</dbReference>
<keyword evidence="3" id="KW-1185">Reference proteome</keyword>
<evidence type="ECO:0000259" key="1">
    <source>
        <dbReference type="PROSITE" id="PS51459"/>
    </source>
</evidence>
<organism evidence="2 3">
    <name type="scientific">Arthrobacter crystallopoietes BAB-32</name>
    <dbReference type="NCBI Taxonomy" id="1246476"/>
    <lineage>
        <taxon>Bacteria</taxon>
        <taxon>Bacillati</taxon>
        <taxon>Actinomycetota</taxon>
        <taxon>Actinomycetes</taxon>
        <taxon>Micrococcales</taxon>
        <taxon>Micrococcaceae</taxon>
        <taxon>Crystallibacter</taxon>
    </lineage>
</organism>
<dbReference type="NCBIfam" id="TIGR01550">
    <property type="entry name" value="DOC_P1"/>
    <property type="match status" value="1"/>
</dbReference>